<comment type="caution">
    <text evidence="1">The sequence shown here is derived from an EMBL/GenBank/DDBJ whole genome shotgun (WGS) entry which is preliminary data.</text>
</comment>
<dbReference type="InterPro" id="IPR043313">
    <property type="entry name" value="LRMDA"/>
</dbReference>
<evidence type="ECO:0000313" key="1">
    <source>
        <dbReference type="EMBL" id="KAJ7372804.1"/>
    </source>
</evidence>
<protein>
    <submittedName>
        <fullName evidence="1">Uncharacterized protein</fullName>
    </submittedName>
</protein>
<reference evidence="1" key="1">
    <citation type="submission" date="2023-01" db="EMBL/GenBank/DDBJ databases">
        <title>Genome assembly of the deep-sea coral Lophelia pertusa.</title>
        <authorList>
            <person name="Herrera S."/>
            <person name="Cordes E."/>
        </authorList>
    </citation>
    <scope>NUCLEOTIDE SEQUENCE</scope>
    <source>
        <strain evidence="1">USNM1676648</strain>
        <tissue evidence="1">Polyp</tissue>
    </source>
</reference>
<gene>
    <name evidence="1" type="ORF">OS493_016723</name>
</gene>
<dbReference type="AlphaFoldDB" id="A0A9W9Z3X6"/>
<organism evidence="1 2">
    <name type="scientific">Desmophyllum pertusum</name>
    <dbReference type="NCBI Taxonomy" id="174260"/>
    <lineage>
        <taxon>Eukaryota</taxon>
        <taxon>Metazoa</taxon>
        <taxon>Cnidaria</taxon>
        <taxon>Anthozoa</taxon>
        <taxon>Hexacorallia</taxon>
        <taxon>Scleractinia</taxon>
        <taxon>Caryophylliina</taxon>
        <taxon>Caryophylliidae</taxon>
        <taxon>Desmophyllum</taxon>
    </lineage>
</organism>
<dbReference type="InterPro" id="IPR032675">
    <property type="entry name" value="LRR_dom_sf"/>
</dbReference>
<dbReference type="EMBL" id="MU826834">
    <property type="protein sequence ID" value="KAJ7372804.1"/>
    <property type="molecule type" value="Genomic_DNA"/>
</dbReference>
<sequence length="121" mass="14110">MATFVKNTATDIIQTFAAFTLQRWKILKELWYLMMLRNSCRLLGQEAESIPGIIGRKYGKVVKILDLSYNKLRTLNGLYSFEKLEELILDNNQLGDDVEIPEMAHLHTLTLNKNRISFRYV</sequence>
<accession>A0A9W9Z3X6</accession>
<dbReference type="OrthoDB" id="272149at2759"/>
<dbReference type="PANTHER" id="PTHR46282:SF2">
    <property type="entry name" value="LEUCINE-RICH MELANOCYTE DIFFERENTIATION-ASSOCIATED PROTEIN"/>
    <property type="match status" value="1"/>
</dbReference>
<evidence type="ECO:0000313" key="2">
    <source>
        <dbReference type="Proteomes" id="UP001163046"/>
    </source>
</evidence>
<dbReference type="SUPFAM" id="SSF52058">
    <property type="entry name" value="L domain-like"/>
    <property type="match status" value="1"/>
</dbReference>
<dbReference type="PANTHER" id="PTHR46282">
    <property type="entry name" value="LEUCINE-RICH MELANOCYTE DIFFERENTIATION-ASSOCIATED PROTEIN"/>
    <property type="match status" value="1"/>
</dbReference>
<dbReference type="Proteomes" id="UP001163046">
    <property type="component" value="Unassembled WGS sequence"/>
</dbReference>
<name>A0A9W9Z3X6_9CNID</name>
<keyword evidence="2" id="KW-1185">Reference proteome</keyword>
<dbReference type="Gene3D" id="3.80.10.10">
    <property type="entry name" value="Ribonuclease Inhibitor"/>
    <property type="match status" value="1"/>
</dbReference>
<proteinExistence type="predicted"/>